<evidence type="ECO:0000313" key="1">
    <source>
        <dbReference type="EMBL" id="MDP2503977.1"/>
    </source>
</evidence>
<dbReference type="EMBL" id="JAUYVL010000029">
    <property type="protein sequence ID" value="MDP2503977.1"/>
    <property type="molecule type" value="Genomic_DNA"/>
</dbReference>
<dbReference type="AlphaFoldDB" id="A0AB35N5M2"/>
<dbReference type="Proteomes" id="UP001177935">
    <property type="component" value="Unassembled WGS sequence"/>
</dbReference>
<proteinExistence type="predicted"/>
<name>A0AB35N5M2_VIBSP</name>
<protein>
    <submittedName>
        <fullName evidence="1">Helix-turn-helix domain-containing protein</fullName>
    </submittedName>
</protein>
<evidence type="ECO:0000313" key="2">
    <source>
        <dbReference type="Proteomes" id="UP001177935"/>
    </source>
</evidence>
<gene>
    <name evidence="1" type="ORF">Q8W42_25160</name>
</gene>
<organism evidence="1 2">
    <name type="scientific">Vibrio splendidus</name>
    <dbReference type="NCBI Taxonomy" id="29497"/>
    <lineage>
        <taxon>Bacteria</taxon>
        <taxon>Pseudomonadati</taxon>
        <taxon>Pseudomonadota</taxon>
        <taxon>Gammaproteobacteria</taxon>
        <taxon>Vibrionales</taxon>
        <taxon>Vibrionaceae</taxon>
        <taxon>Vibrio</taxon>
    </lineage>
</organism>
<comment type="caution">
    <text evidence="1">The sequence shown here is derived from an EMBL/GenBank/DDBJ whole genome shotgun (WGS) entry which is preliminary data.</text>
</comment>
<sequence>MASATVNTTFNKSEFDDSSLKSALATRLDRLISDMLDEQDLVTLASLNDIELTQSFYQQILDNHSEISPREKRKLKKRAEAERGFFEDLEKLGGTLKAKDVAELLGVKRQTVNNRLKNKKLLGIRRGGNYIYPAFQFKDGEMLPHFESLNQTLPEHMDAVARISFFICNINDGGSNVTSPLILLNKKQLSETELKRLRHSASLQETHVAK</sequence>
<accession>A0AB35N5M2</accession>
<dbReference type="RefSeq" id="WP_048663754.1">
    <property type="nucleotide sequence ID" value="NZ_JAUYVL010000029.1"/>
</dbReference>
<reference evidence="1" key="1">
    <citation type="submission" date="2023-07" db="EMBL/GenBank/DDBJ databases">
        <title>Genome content predicts the carbon catabolic preferences of heterotrophic bacteria.</title>
        <authorList>
            <person name="Gralka M."/>
        </authorList>
    </citation>
    <scope>NUCLEOTIDE SEQUENCE</scope>
    <source>
        <strain evidence="1">6E02</strain>
    </source>
</reference>